<evidence type="ECO:0000313" key="2">
    <source>
        <dbReference type="EMBL" id="OZC02472.1"/>
    </source>
</evidence>
<keyword evidence="1" id="KW-0472">Membrane</keyword>
<organism evidence="2 3">
    <name type="scientific">Rubricoccus marinus</name>
    <dbReference type="NCBI Taxonomy" id="716817"/>
    <lineage>
        <taxon>Bacteria</taxon>
        <taxon>Pseudomonadati</taxon>
        <taxon>Rhodothermota</taxon>
        <taxon>Rhodothermia</taxon>
        <taxon>Rhodothermales</taxon>
        <taxon>Rubricoccaceae</taxon>
        <taxon>Rubricoccus</taxon>
    </lineage>
</organism>
<name>A0A259TXJ2_9BACT</name>
<keyword evidence="1" id="KW-1133">Transmembrane helix</keyword>
<reference evidence="2 3" key="1">
    <citation type="submission" date="2016-11" db="EMBL/GenBank/DDBJ databases">
        <title>Study of marine rhodopsin-containing bacteria.</title>
        <authorList>
            <person name="Yoshizawa S."/>
            <person name="Kumagai Y."/>
            <person name="Kogure K."/>
        </authorList>
    </citation>
    <scope>NUCLEOTIDE SEQUENCE [LARGE SCALE GENOMIC DNA]</scope>
    <source>
        <strain evidence="2 3">SG-29</strain>
    </source>
</reference>
<keyword evidence="3" id="KW-1185">Reference proteome</keyword>
<dbReference type="AlphaFoldDB" id="A0A259TXJ2"/>
<gene>
    <name evidence="2" type="ORF">BSZ36_05450</name>
</gene>
<proteinExistence type="predicted"/>
<sequence>MSERLLARLLAGLGLGAVGLISFLGSGWAEAGIAERVAFFVALAVAAVGIGLDITLRRRQISGGGPV</sequence>
<feature type="transmembrane region" description="Helical" evidence="1">
    <location>
        <begin position="39"/>
        <end position="56"/>
    </location>
</feature>
<accession>A0A259TXJ2</accession>
<evidence type="ECO:0000313" key="3">
    <source>
        <dbReference type="Proteomes" id="UP000216446"/>
    </source>
</evidence>
<dbReference type="Proteomes" id="UP000216446">
    <property type="component" value="Unassembled WGS sequence"/>
</dbReference>
<dbReference type="InParanoid" id="A0A259TXJ2"/>
<protein>
    <submittedName>
        <fullName evidence="2">Uncharacterized protein</fullName>
    </submittedName>
</protein>
<dbReference type="EMBL" id="MQWB01000001">
    <property type="protein sequence ID" value="OZC02472.1"/>
    <property type="molecule type" value="Genomic_DNA"/>
</dbReference>
<comment type="caution">
    <text evidence="2">The sequence shown here is derived from an EMBL/GenBank/DDBJ whole genome shotgun (WGS) entry which is preliminary data.</text>
</comment>
<dbReference type="RefSeq" id="WP_094546762.1">
    <property type="nucleotide sequence ID" value="NZ_MQWB01000001.1"/>
</dbReference>
<keyword evidence="1" id="KW-0812">Transmembrane</keyword>
<evidence type="ECO:0000256" key="1">
    <source>
        <dbReference type="SAM" id="Phobius"/>
    </source>
</evidence>